<dbReference type="Pfam" id="PF00168">
    <property type="entry name" value="C2"/>
    <property type="match status" value="1"/>
</dbReference>
<dbReference type="AlphaFoldDB" id="A0A2H9TPL3"/>
<dbReference type="Proteomes" id="UP000240830">
    <property type="component" value="Unassembled WGS sequence"/>
</dbReference>
<protein>
    <recommendedName>
        <fullName evidence="1">C2 domain-containing protein</fullName>
    </recommendedName>
</protein>
<keyword evidence="3" id="KW-1185">Reference proteome</keyword>
<dbReference type="Gene3D" id="2.60.40.150">
    <property type="entry name" value="C2 domain"/>
    <property type="match status" value="1"/>
</dbReference>
<dbReference type="EMBL" id="MTSL01000046">
    <property type="protein sequence ID" value="PJF19698.1"/>
    <property type="molecule type" value="Genomic_DNA"/>
</dbReference>
<name>A0A2H9TPL3_9FUNG</name>
<dbReference type="STRING" id="1246581.A0A2H9TPL3"/>
<dbReference type="PROSITE" id="PS50004">
    <property type="entry name" value="C2"/>
    <property type="match status" value="1"/>
</dbReference>
<proteinExistence type="predicted"/>
<dbReference type="OrthoDB" id="1716625at2759"/>
<sequence>MLAERQKWFREFEKVKTRPVPQDNLMLPCIGTVRVTVLSGKNIPCDMESYCSLDLNIQNTETRPVGGLNPIWNQSEVLCMASFDDVLRLSVFNYKKYAPNELLGFKDLSLDFLEYYNERSTEPMTVPVGSGSVTISFQYRQL</sequence>
<dbReference type="InterPro" id="IPR035892">
    <property type="entry name" value="C2_domain_sf"/>
</dbReference>
<gene>
    <name evidence="2" type="ORF">PSACC_00485</name>
</gene>
<organism evidence="2 3">
    <name type="scientific">Paramicrosporidium saccamoebae</name>
    <dbReference type="NCBI Taxonomy" id="1246581"/>
    <lineage>
        <taxon>Eukaryota</taxon>
        <taxon>Fungi</taxon>
        <taxon>Fungi incertae sedis</taxon>
        <taxon>Cryptomycota</taxon>
        <taxon>Cryptomycota incertae sedis</taxon>
        <taxon>Paramicrosporidium</taxon>
    </lineage>
</organism>
<evidence type="ECO:0000313" key="2">
    <source>
        <dbReference type="EMBL" id="PJF19698.1"/>
    </source>
</evidence>
<comment type="caution">
    <text evidence="2">The sequence shown here is derived from an EMBL/GenBank/DDBJ whole genome shotgun (WGS) entry which is preliminary data.</text>
</comment>
<accession>A0A2H9TPL3</accession>
<dbReference type="InterPro" id="IPR000008">
    <property type="entry name" value="C2_dom"/>
</dbReference>
<evidence type="ECO:0000259" key="1">
    <source>
        <dbReference type="PROSITE" id="PS50004"/>
    </source>
</evidence>
<reference evidence="2 3" key="1">
    <citation type="submission" date="2016-10" db="EMBL/GenBank/DDBJ databases">
        <title>The genome of Paramicrosporidium saccamoebae is the missing link in understanding Cryptomycota and Microsporidia evolution.</title>
        <authorList>
            <person name="Quandt C.A."/>
            <person name="Beaudet D."/>
            <person name="Corsaro D."/>
            <person name="Michel R."/>
            <person name="Corradi N."/>
            <person name="James T."/>
        </authorList>
    </citation>
    <scope>NUCLEOTIDE SEQUENCE [LARGE SCALE GENOMIC DNA]</scope>
    <source>
        <strain evidence="2 3">KSL3</strain>
    </source>
</reference>
<feature type="domain" description="C2" evidence="1">
    <location>
        <begin position="14"/>
        <end position="124"/>
    </location>
</feature>
<evidence type="ECO:0000313" key="3">
    <source>
        <dbReference type="Proteomes" id="UP000240830"/>
    </source>
</evidence>
<dbReference type="SUPFAM" id="SSF49562">
    <property type="entry name" value="C2 domain (Calcium/lipid-binding domain, CaLB)"/>
    <property type="match status" value="1"/>
</dbReference>